<reference evidence="3 4" key="1">
    <citation type="journal article" date="2020" name="Biotechnol. Biofuels">
        <title>New insights from the biogas microbiome by comprehensive genome-resolved metagenomics of nearly 1600 species originating from multiple anaerobic digesters.</title>
        <authorList>
            <person name="Campanaro S."/>
            <person name="Treu L."/>
            <person name="Rodriguez-R L.M."/>
            <person name="Kovalovszki A."/>
            <person name="Ziels R.M."/>
            <person name="Maus I."/>
            <person name="Zhu X."/>
            <person name="Kougias P.G."/>
            <person name="Basile A."/>
            <person name="Luo G."/>
            <person name="Schluter A."/>
            <person name="Konstantinidis K.T."/>
            <person name="Angelidaki I."/>
        </authorList>
    </citation>
    <scope>NUCLEOTIDE SEQUENCE [LARGE SCALE GENOMIC DNA]</scope>
    <source>
        <strain evidence="3">AS15tlH2ME_198</strain>
    </source>
</reference>
<dbReference type="InterPro" id="IPR036388">
    <property type="entry name" value="WH-like_DNA-bd_sf"/>
</dbReference>
<sequence>MVRLPPRGGRLGHRQHVPLRRGLSTPDGGPVKGRQGANALRKANSYLQNSAFSDAGLYEQLIYEGFTPEQASYALANL</sequence>
<dbReference type="Pfam" id="PF07553">
    <property type="entry name" value="Lipoprotein_Ltp"/>
    <property type="match status" value="1"/>
</dbReference>
<dbReference type="Proteomes" id="UP000557899">
    <property type="component" value="Unassembled WGS sequence"/>
</dbReference>
<feature type="domain" description="Putative host cell surface-exposed lipoprotein Ltp-like HTH region" evidence="2">
    <location>
        <begin position="37"/>
        <end position="78"/>
    </location>
</feature>
<accession>A0A7X6PQ09</accession>
<organism evidence="3 4">
    <name type="scientific">Corynebacterium humireducens</name>
    <dbReference type="NCBI Taxonomy" id="1223514"/>
    <lineage>
        <taxon>Bacteria</taxon>
        <taxon>Bacillati</taxon>
        <taxon>Actinomycetota</taxon>
        <taxon>Actinomycetes</taxon>
        <taxon>Mycobacteriales</taxon>
        <taxon>Corynebacteriaceae</taxon>
        <taxon>Corynebacterium</taxon>
    </lineage>
</organism>
<feature type="compositionally biased region" description="Basic residues" evidence="1">
    <location>
        <begin position="10"/>
        <end position="19"/>
    </location>
</feature>
<evidence type="ECO:0000256" key="1">
    <source>
        <dbReference type="SAM" id="MobiDB-lite"/>
    </source>
</evidence>
<comment type="caution">
    <text evidence="3">The sequence shown here is derived from an EMBL/GenBank/DDBJ whole genome shotgun (WGS) entry which is preliminary data.</text>
</comment>
<gene>
    <name evidence="3" type="ORF">GX859_10785</name>
</gene>
<protein>
    <recommendedName>
        <fullName evidence="2">Putative host cell surface-exposed lipoprotein Ltp-like HTH region domain-containing protein</fullName>
    </recommendedName>
</protein>
<feature type="region of interest" description="Disordered" evidence="1">
    <location>
        <begin position="1"/>
        <end position="36"/>
    </location>
</feature>
<evidence type="ECO:0000313" key="4">
    <source>
        <dbReference type="Proteomes" id="UP000557899"/>
    </source>
</evidence>
<dbReference type="Gene3D" id="1.10.10.10">
    <property type="entry name" value="Winged helix-like DNA-binding domain superfamily/Winged helix DNA-binding domain"/>
    <property type="match status" value="1"/>
</dbReference>
<name>A0A7X6PQ09_9CORY</name>
<evidence type="ECO:0000259" key="2">
    <source>
        <dbReference type="Pfam" id="PF07553"/>
    </source>
</evidence>
<proteinExistence type="predicted"/>
<evidence type="ECO:0000313" key="3">
    <source>
        <dbReference type="EMBL" id="NLA56754.1"/>
    </source>
</evidence>
<dbReference type="InterPro" id="IPR011434">
    <property type="entry name" value="Ltp-like_HTH"/>
</dbReference>
<dbReference type="AlphaFoldDB" id="A0A7X6PQ09"/>
<dbReference type="EMBL" id="JAAZHI010000211">
    <property type="protein sequence ID" value="NLA56754.1"/>
    <property type="molecule type" value="Genomic_DNA"/>
</dbReference>